<comment type="caution">
    <text evidence="1">The sequence shown here is derived from an EMBL/GenBank/DDBJ whole genome shotgun (WGS) entry which is preliminary data.</text>
</comment>
<dbReference type="RefSeq" id="WP_306736223.1">
    <property type="nucleotide sequence ID" value="NZ_JANHAX010000004.1"/>
</dbReference>
<dbReference type="AlphaFoldDB" id="A0AAE4B4D3"/>
<gene>
    <name evidence="1" type="ORF">NO357_13595</name>
</gene>
<keyword evidence="2" id="KW-1185">Reference proteome</keyword>
<protein>
    <submittedName>
        <fullName evidence="1">Glycosyltransferase family 2 protein</fullName>
    </submittedName>
</protein>
<organism evidence="1 2">
    <name type="scientific">Marimonas arenosa</name>
    <dbReference type="NCBI Taxonomy" id="1795305"/>
    <lineage>
        <taxon>Bacteria</taxon>
        <taxon>Pseudomonadati</taxon>
        <taxon>Pseudomonadota</taxon>
        <taxon>Alphaproteobacteria</taxon>
        <taxon>Rhodobacterales</taxon>
        <taxon>Paracoccaceae</taxon>
        <taxon>Marimonas</taxon>
    </lineage>
</organism>
<evidence type="ECO:0000313" key="2">
    <source>
        <dbReference type="Proteomes" id="UP001226762"/>
    </source>
</evidence>
<sequence length="292" mass="33440">MKIAAVTMVWNDNWFLRRWIRYYGPLIGEKNLYVVSHGPQDLGEIVGHANVIEVPRDPSDIHFDERRWRFLSSYASALTQYHDAVICLDVDELLVPARDNLSVTEAIAAMEGDATRCVPGFELFPAESAAEAVDTAGRIAPHMAGAQFSPFYSKSGIIFRPVQFFSGAHGMIGERPELSSDLALMHLRFANLKELDRRNAAREGIASEAIESWDAFQTEGKPFATWRRADQRTRQAFRSFQRSRLVGWTDMVQTVSTELERLRVRRGRVHKFLNRKYEPLRAQLPDWMKAHF</sequence>
<proteinExistence type="predicted"/>
<name>A0AAE4B4D3_9RHOB</name>
<accession>A0AAE4B4D3</accession>
<dbReference type="EMBL" id="JANHAX010000004">
    <property type="protein sequence ID" value="MDQ2090933.1"/>
    <property type="molecule type" value="Genomic_DNA"/>
</dbReference>
<reference evidence="1" key="1">
    <citation type="submission" date="2022-07" db="EMBL/GenBank/DDBJ databases">
        <authorList>
            <person name="Otstavnykh N."/>
            <person name="Isaeva M."/>
            <person name="Bystritskaya E."/>
        </authorList>
    </citation>
    <scope>NUCLEOTIDE SEQUENCE</scope>
    <source>
        <strain evidence="1">KCTC 52189</strain>
    </source>
</reference>
<evidence type="ECO:0000313" key="1">
    <source>
        <dbReference type="EMBL" id="MDQ2090933.1"/>
    </source>
</evidence>
<dbReference type="Proteomes" id="UP001226762">
    <property type="component" value="Unassembled WGS sequence"/>
</dbReference>
<reference evidence="1" key="2">
    <citation type="submission" date="2023-02" db="EMBL/GenBank/DDBJ databases">
        <title>'Rhodoalgimonas zhirmunskyi' gen. nov., isolated from a red alga.</title>
        <authorList>
            <person name="Nedashkovskaya O.I."/>
            <person name="Otstavnykh N.Y."/>
            <person name="Bystritskaya E.P."/>
            <person name="Balabanova L.A."/>
            <person name="Isaeva M.P."/>
        </authorList>
    </citation>
    <scope>NUCLEOTIDE SEQUENCE</scope>
    <source>
        <strain evidence="1">KCTC 52189</strain>
    </source>
</reference>